<keyword evidence="1" id="KW-1133">Transmembrane helix</keyword>
<evidence type="ECO:0000256" key="1">
    <source>
        <dbReference type="SAM" id="Phobius"/>
    </source>
</evidence>
<protein>
    <submittedName>
        <fullName evidence="2">DUF4282 domain-containing protein</fullName>
    </submittedName>
</protein>
<proteinExistence type="predicted"/>
<dbReference type="Pfam" id="PF14110">
    <property type="entry name" value="DUF4282"/>
    <property type="match status" value="1"/>
</dbReference>
<dbReference type="AlphaFoldDB" id="A0AAU7XBY6"/>
<reference evidence="2" key="1">
    <citation type="submission" date="2024-06" db="EMBL/GenBank/DDBJ databases">
        <title>Methylostella associata gen. nov., sp. nov., a novel Ancalomicrobiaceae-affiliated facultatively methylotrophic bacteria that feed on methanotrophs of the genus Methylococcus.</title>
        <authorList>
            <person name="Saltykova V."/>
            <person name="Danilova O.V."/>
            <person name="Oshkin I.Y."/>
            <person name="Belova S.E."/>
            <person name="Pimenov N.V."/>
            <person name="Dedysh S.N."/>
        </authorList>
    </citation>
    <scope>NUCLEOTIDE SEQUENCE</scope>
    <source>
        <strain evidence="2">S20</strain>
    </source>
</reference>
<dbReference type="EMBL" id="CP158568">
    <property type="protein sequence ID" value="XBY45103.1"/>
    <property type="molecule type" value="Genomic_DNA"/>
</dbReference>
<feature type="transmembrane region" description="Helical" evidence="1">
    <location>
        <begin position="20"/>
        <end position="45"/>
    </location>
</feature>
<dbReference type="KEGG" id="mflg:ABS361_02060"/>
<name>A0AAU7XBY6_9HYPH</name>
<dbReference type="InterPro" id="IPR025557">
    <property type="entry name" value="DUF4282"/>
</dbReference>
<sequence>MISKFLSLDEFITPGLIKPFYLVGLACLSLYALLGLLGGLGSLFVSPSVGLTILLSTVVSVTLGFIGLRITAELYLAIFRLHDRFVGGHPKDGIPE</sequence>
<evidence type="ECO:0000313" key="2">
    <source>
        <dbReference type="EMBL" id="XBY45103.1"/>
    </source>
</evidence>
<gene>
    <name evidence="2" type="ORF">ABS361_02060</name>
</gene>
<accession>A0AAU7XBY6</accession>
<dbReference type="RefSeq" id="WP_407050193.1">
    <property type="nucleotide sequence ID" value="NZ_CP158568.1"/>
</dbReference>
<feature type="transmembrane region" description="Helical" evidence="1">
    <location>
        <begin position="51"/>
        <end position="72"/>
    </location>
</feature>
<keyword evidence="1" id="KW-0472">Membrane</keyword>
<keyword evidence="1" id="KW-0812">Transmembrane</keyword>
<organism evidence="2">
    <name type="scientific">Methyloraptor flagellatus</name>
    <dbReference type="NCBI Taxonomy" id="3162530"/>
    <lineage>
        <taxon>Bacteria</taxon>
        <taxon>Pseudomonadati</taxon>
        <taxon>Pseudomonadota</taxon>
        <taxon>Alphaproteobacteria</taxon>
        <taxon>Hyphomicrobiales</taxon>
        <taxon>Ancalomicrobiaceae</taxon>
        <taxon>Methyloraptor</taxon>
    </lineage>
</organism>